<comment type="similarity">
    <text evidence="1 5">Belongs to the universal ribosomal protein uL29 family.</text>
</comment>
<evidence type="ECO:0000256" key="4">
    <source>
        <dbReference type="ARBA" id="ARBA00035204"/>
    </source>
</evidence>
<dbReference type="InterPro" id="IPR001854">
    <property type="entry name" value="Ribosomal_uL29"/>
</dbReference>
<organism evidence="6">
    <name type="scientific">uncultured Thermomicrobiales bacterium</name>
    <dbReference type="NCBI Taxonomy" id="1645740"/>
    <lineage>
        <taxon>Bacteria</taxon>
        <taxon>Pseudomonadati</taxon>
        <taxon>Thermomicrobiota</taxon>
        <taxon>Thermomicrobia</taxon>
        <taxon>Thermomicrobiales</taxon>
        <taxon>environmental samples</taxon>
    </lineage>
</organism>
<dbReference type="PANTHER" id="PTHR10916">
    <property type="entry name" value="60S RIBOSOMAL PROTEIN L35/50S RIBOSOMAL PROTEIN L29"/>
    <property type="match status" value="1"/>
</dbReference>
<dbReference type="Gene3D" id="1.10.287.310">
    <property type="match status" value="1"/>
</dbReference>
<protein>
    <recommendedName>
        <fullName evidence="4 5">Large ribosomal subunit protein uL29</fullName>
    </recommendedName>
</protein>
<accession>A0A6J4UWT7</accession>
<evidence type="ECO:0000256" key="5">
    <source>
        <dbReference type="HAMAP-Rule" id="MF_00374"/>
    </source>
</evidence>
<evidence type="ECO:0000256" key="3">
    <source>
        <dbReference type="ARBA" id="ARBA00023274"/>
    </source>
</evidence>
<dbReference type="SUPFAM" id="SSF46561">
    <property type="entry name" value="Ribosomal protein L29 (L29p)"/>
    <property type="match status" value="1"/>
</dbReference>
<dbReference type="GO" id="GO:0006412">
    <property type="term" value="P:translation"/>
    <property type="evidence" value="ECO:0007669"/>
    <property type="project" value="UniProtKB-UniRule"/>
</dbReference>
<sequence>MKRTERVTALRGMDDNDFARELTALHTEWRNLRFEEAIGRLTATTRIRQIRKDIARIHTLRTERAIDAALREATAPATTSTTVAS</sequence>
<keyword evidence="2 5" id="KW-0689">Ribosomal protein</keyword>
<evidence type="ECO:0000256" key="2">
    <source>
        <dbReference type="ARBA" id="ARBA00022980"/>
    </source>
</evidence>
<dbReference type="CDD" id="cd00427">
    <property type="entry name" value="Ribosomal_L29_HIP"/>
    <property type="match status" value="1"/>
</dbReference>
<dbReference type="InterPro" id="IPR036049">
    <property type="entry name" value="Ribosomal_uL29_sf"/>
</dbReference>
<dbReference type="InterPro" id="IPR050063">
    <property type="entry name" value="Ribosomal_protein_uL29"/>
</dbReference>
<name>A0A6J4UWT7_9BACT</name>
<reference evidence="6" key="1">
    <citation type="submission" date="2020-02" db="EMBL/GenBank/DDBJ databases">
        <authorList>
            <person name="Meier V. D."/>
        </authorList>
    </citation>
    <scope>NUCLEOTIDE SEQUENCE</scope>
    <source>
        <strain evidence="6">AVDCRST_MAG73</strain>
    </source>
</reference>
<proteinExistence type="inferred from homology"/>
<evidence type="ECO:0000313" key="6">
    <source>
        <dbReference type="EMBL" id="CAA9562826.1"/>
    </source>
</evidence>
<dbReference type="AlphaFoldDB" id="A0A6J4UWT7"/>
<dbReference type="GO" id="GO:0022625">
    <property type="term" value="C:cytosolic large ribosomal subunit"/>
    <property type="evidence" value="ECO:0007669"/>
    <property type="project" value="TreeGrafter"/>
</dbReference>
<gene>
    <name evidence="5" type="primary">rpmC</name>
    <name evidence="6" type="ORF">AVDCRST_MAG73-3884</name>
</gene>
<evidence type="ECO:0000256" key="1">
    <source>
        <dbReference type="ARBA" id="ARBA00009254"/>
    </source>
</evidence>
<dbReference type="GO" id="GO:0003735">
    <property type="term" value="F:structural constituent of ribosome"/>
    <property type="evidence" value="ECO:0007669"/>
    <property type="project" value="InterPro"/>
</dbReference>
<dbReference type="EMBL" id="CADCWE010000253">
    <property type="protein sequence ID" value="CAA9562826.1"/>
    <property type="molecule type" value="Genomic_DNA"/>
</dbReference>
<dbReference type="Pfam" id="PF00831">
    <property type="entry name" value="Ribosomal_L29"/>
    <property type="match status" value="1"/>
</dbReference>
<dbReference type="HAMAP" id="MF_00374">
    <property type="entry name" value="Ribosomal_uL29"/>
    <property type="match status" value="1"/>
</dbReference>
<keyword evidence="3 5" id="KW-0687">Ribonucleoprotein</keyword>
<dbReference type="NCBIfam" id="TIGR00012">
    <property type="entry name" value="L29"/>
    <property type="match status" value="1"/>
</dbReference>
<dbReference type="PANTHER" id="PTHR10916:SF0">
    <property type="entry name" value="LARGE RIBOSOMAL SUBUNIT PROTEIN UL29C"/>
    <property type="match status" value="1"/>
</dbReference>